<dbReference type="Proteomes" id="UP000238274">
    <property type="component" value="Unassembled WGS sequence"/>
</dbReference>
<dbReference type="OrthoDB" id="2510764at2759"/>
<feature type="region of interest" description="Disordered" evidence="1">
    <location>
        <begin position="153"/>
        <end position="173"/>
    </location>
</feature>
<evidence type="ECO:0000256" key="1">
    <source>
        <dbReference type="SAM" id="MobiDB-lite"/>
    </source>
</evidence>
<comment type="caution">
    <text evidence="2">The sequence shown here is derived from an EMBL/GenBank/DDBJ whole genome shotgun (WGS) entry which is preliminary data.</text>
</comment>
<dbReference type="VEuPathDB" id="FungiDB:PSHT_11966"/>
<evidence type="ECO:0000313" key="3">
    <source>
        <dbReference type="Proteomes" id="UP000238274"/>
    </source>
</evidence>
<dbReference type="EMBL" id="PKSM01000209">
    <property type="protein sequence ID" value="POW02760.1"/>
    <property type="molecule type" value="Genomic_DNA"/>
</dbReference>
<reference evidence="3" key="2">
    <citation type="journal article" date="2018" name="BMC Genomics">
        <title>Genomic insights into host adaptation between the wheat stripe rust pathogen (Puccinia striiformis f. sp. tritici) and the barley stripe rust pathogen (Puccinia striiformis f. sp. hordei).</title>
        <authorList>
            <person name="Xia C."/>
            <person name="Wang M."/>
            <person name="Yin C."/>
            <person name="Cornejo O.E."/>
            <person name="Hulbert S.H."/>
            <person name="Chen X."/>
        </authorList>
    </citation>
    <scope>NUCLEOTIDE SEQUENCE [LARGE SCALE GENOMIC DNA]</scope>
    <source>
        <strain evidence="3">93TX-2</strain>
    </source>
</reference>
<proteinExistence type="predicted"/>
<feature type="compositionally biased region" description="Basic and acidic residues" evidence="1">
    <location>
        <begin position="391"/>
        <end position="400"/>
    </location>
</feature>
<gene>
    <name evidence="2" type="ORF">PSHT_11966</name>
</gene>
<sequence>MKLRLRGYTQAEFPLLSQRLISHIYNQGTTLQGMTNQIESVPVKRIVLSDSAAKTNRKRLVKKPISPTEWEREAEEAQTDTQSQSANSKTRSIPAKGAPNSDPIAKTRKNAINSINSIKIPLKSKSQAQPSILSGTDLANAARALPDLNKIKIPLKPKSQAQPSISPGNDLAKETRALPDFNKIKVKVVEKPANPPVASSSRNKIDSYFVPQGRTTVIASSSPSIVAKDSENEFTSEPYDPSSESELEIITEATGRLSTKRRTLPELPEADTLESYPRALRPMLETVSINLKYWKESIEQNDESLQILSLKTAVNAQETLLNNLSLDEFKAIFDQWDPSLELKMTTRRGLTLMEKRGEISSQEMLQLRDGISPNQPEVANHPKQLGADNTGIERGEHGSRDSTTPNSGLATSFCSPTGAANQTFTSLPTFDSSTSSNRSVETSQSAPAGIPPNPRHARRRNQRNNPQPPPRAHPYQQTARMNRRHNFQASIHQEIIRLGRTLQGTYQELEAMRYRNRDGGIHPQHQEAREHPQN</sequence>
<protein>
    <submittedName>
        <fullName evidence="2">Uncharacterized protein</fullName>
    </submittedName>
</protein>
<reference evidence="3" key="3">
    <citation type="journal article" date="2018" name="Mol. Plant Microbe Interact.">
        <title>Genome sequence resources for the wheat stripe rust pathogen (Puccinia striiformis f. sp. tritici) and the barley stripe rust pathogen (Puccinia striiformis f. sp. hordei).</title>
        <authorList>
            <person name="Xia C."/>
            <person name="Wang M."/>
            <person name="Yin C."/>
            <person name="Cornejo O.E."/>
            <person name="Hulbert S.H."/>
            <person name="Chen X."/>
        </authorList>
    </citation>
    <scope>NUCLEOTIDE SEQUENCE [LARGE SCALE GENOMIC DNA]</scope>
    <source>
        <strain evidence="3">93TX-2</strain>
    </source>
</reference>
<feature type="region of interest" description="Disordered" evidence="1">
    <location>
        <begin position="372"/>
        <end position="478"/>
    </location>
</feature>
<feature type="compositionally biased region" description="Polar residues" evidence="1">
    <location>
        <begin position="401"/>
        <end position="431"/>
    </location>
</feature>
<organism evidence="2 3">
    <name type="scientific">Puccinia striiformis</name>
    <dbReference type="NCBI Taxonomy" id="27350"/>
    <lineage>
        <taxon>Eukaryota</taxon>
        <taxon>Fungi</taxon>
        <taxon>Dikarya</taxon>
        <taxon>Basidiomycota</taxon>
        <taxon>Pucciniomycotina</taxon>
        <taxon>Pucciniomycetes</taxon>
        <taxon>Pucciniales</taxon>
        <taxon>Pucciniaceae</taxon>
        <taxon>Puccinia</taxon>
    </lineage>
</organism>
<name>A0A2S4UZT6_9BASI</name>
<dbReference type="AlphaFoldDB" id="A0A2S4UZT6"/>
<accession>A0A2S4UZT6</accession>
<reference evidence="2 3" key="1">
    <citation type="submission" date="2017-12" db="EMBL/GenBank/DDBJ databases">
        <title>Gene loss provides genomic basis for host adaptation in cereal stripe rust fungi.</title>
        <authorList>
            <person name="Xia C."/>
        </authorList>
    </citation>
    <scope>NUCLEOTIDE SEQUENCE [LARGE SCALE GENOMIC DNA]</scope>
    <source>
        <strain evidence="2 3">93TX-2</strain>
    </source>
</reference>
<keyword evidence="3" id="KW-1185">Reference proteome</keyword>
<feature type="compositionally biased region" description="Polar residues" evidence="1">
    <location>
        <begin position="79"/>
        <end position="91"/>
    </location>
</feature>
<feature type="compositionally biased region" description="Low complexity" evidence="1">
    <location>
        <begin position="432"/>
        <end position="445"/>
    </location>
</feature>
<feature type="region of interest" description="Disordered" evidence="1">
    <location>
        <begin position="56"/>
        <end position="106"/>
    </location>
</feature>
<evidence type="ECO:0000313" key="2">
    <source>
        <dbReference type="EMBL" id="POW02760.1"/>
    </source>
</evidence>